<dbReference type="RefSeq" id="WP_346115409.1">
    <property type="nucleotide sequence ID" value="NZ_BAAAMU010000239.1"/>
</dbReference>
<comment type="caution">
    <text evidence="2">The sequence shown here is derived from an EMBL/GenBank/DDBJ whole genome shotgun (WGS) entry which is preliminary data.</text>
</comment>
<name>A0ABN2I2R8_9ACTN</name>
<proteinExistence type="predicted"/>
<protein>
    <submittedName>
        <fullName evidence="2">Uncharacterized protein</fullName>
    </submittedName>
</protein>
<evidence type="ECO:0000256" key="1">
    <source>
        <dbReference type="SAM" id="MobiDB-lite"/>
    </source>
</evidence>
<dbReference type="EMBL" id="BAAAMU010000239">
    <property type="protein sequence ID" value="GAA1697541.1"/>
    <property type="molecule type" value="Genomic_DNA"/>
</dbReference>
<reference evidence="2 3" key="1">
    <citation type="journal article" date="2019" name="Int. J. Syst. Evol. Microbiol.">
        <title>The Global Catalogue of Microorganisms (GCM) 10K type strain sequencing project: providing services to taxonomists for standard genome sequencing and annotation.</title>
        <authorList>
            <consortium name="The Broad Institute Genomics Platform"/>
            <consortium name="The Broad Institute Genome Sequencing Center for Infectious Disease"/>
            <person name="Wu L."/>
            <person name="Ma J."/>
        </authorList>
    </citation>
    <scope>NUCLEOTIDE SEQUENCE [LARGE SCALE GENOMIC DNA]</scope>
    <source>
        <strain evidence="2 3">JCM 13929</strain>
    </source>
</reference>
<evidence type="ECO:0000313" key="3">
    <source>
        <dbReference type="Proteomes" id="UP001500064"/>
    </source>
</evidence>
<evidence type="ECO:0000313" key="2">
    <source>
        <dbReference type="EMBL" id="GAA1697541.1"/>
    </source>
</evidence>
<accession>A0ABN2I2R8</accession>
<dbReference type="Proteomes" id="UP001500064">
    <property type="component" value="Unassembled WGS sequence"/>
</dbReference>
<gene>
    <name evidence="2" type="ORF">GCM10009733_110720</name>
</gene>
<sequence length="55" mass="6421">MPDELGGDNPGRTPRHWRRHQQAGRRLWHAFTKLGISSRVELTRLVLEYEAACHN</sequence>
<feature type="region of interest" description="Disordered" evidence="1">
    <location>
        <begin position="1"/>
        <end position="20"/>
    </location>
</feature>
<keyword evidence="3" id="KW-1185">Reference proteome</keyword>
<organism evidence="2 3">
    <name type="scientific">Nonomuraea maheshkhaliensis</name>
    <dbReference type="NCBI Taxonomy" id="419590"/>
    <lineage>
        <taxon>Bacteria</taxon>
        <taxon>Bacillati</taxon>
        <taxon>Actinomycetota</taxon>
        <taxon>Actinomycetes</taxon>
        <taxon>Streptosporangiales</taxon>
        <taxon>Streptosporangiaceae</taxon>
        <taxon>Nonomuraea</taxon>
    </lineage>
</organism>